<feature type="compositionally biased region" description="Polar residues" evidence="1">
    <location>
        <begin position="76"/>
        <end position="85"/>
    </location>
</feature>
<gene>
    <name evidence="2" type="ORF">P2G67_01660</name>
</gene>
<dbReference type="InterPro" id="IPR009562">
    <property type="entry name" value="DUF1178"/>
</dbReference>
<proteinExistence type="predicted"/>
<comment type="caution">
    <text evidence="2">The sequence shown here is derived from an EMBL/GenBank/DDBJ whole genome shotgun (WGS) entry which is preliminary data.</text>
</comment>
<dbReference type="Pfam" id="PF06676">
    <property type="entry name" value="DUF1178"/>
    <property type="match status" value="1"/>
</dbReference>
<reference evidence="2 3" key="1">
    <citation type="submission" date="2023-03" db="EMBL/GenBank/DDBJ databases">
        <title>Fodinicurvata sp. CAU 1616 isolated from sea sendiment.</title>
        <authorList>
            <person name="Kim W."/>
        </authorList>
    </citation>
    <scope>NUCLEOTIDE SEQUENCE [LARGE SCALE GENOMIC DNA]</scope>
    <source>
        <strain evidence="2 3">CAU 1616</strain>
    </source>
</reference>
<accession>A0ABT5YII5</accession>
<dbReference type="Proteomes" id="UP001215503">
    <property type="component" value="Unassembled WGS sequence"/>
</dbReference>
<evidence type="ECO:0000256" key="1">
    <source>
        <dbReference type="SAM" id="MobiDB-lite"/>
    </source>
</evidence>
<organism evidence="2 3">
    <name type="scientific">Aquibaculum arenosum</name>
    <dbReference type="NCBI Taxonomy" id="3032591"/>
    <lineage>
        <taxon>Bacteria</taxon>
        <taxon>Pseudomonadati</taxon>
        <taxon>Pseudomonadota</taxon>
        <taxon>Alphaproteobacteria</taxon>
        <taxon>Rhodospirillales</taxon>
        <taxon>Rhodovibrionaceae</taxon>
        <taxon>Aquibaculum</taxon>
    </lineage>
</organism>
<protein>
    <submittedName>
        <fullName evidence="2">DUF1178 family protein</fullName>
    </submittedName>
</protein>
<evidence type="ECO:0000313" key="3">
    <source>
        <dbReference type="Proteomes" id="UP001215503"/>
    </source>
</evidence>
<dbReference type="EMBL" id="JARHUD010000001">
    <property type="protein sequence ID" value="MDF2094679.1"/>
    <property type="molecule type" value="Genomic_DNA"/>
</dbReference>
<name>A0ABT5YII5_9PROT</name>
<evidence type="ECO:0000313" key="2">
    <source>
        <dbReference type="EMBL" id="MDF2094679.1"/>
    </source>
</evidence>
<sequence>MIRYALSCDNDHGFDSWFRNSEAFDTLSASGNIACPHCGSTAVSKALMAPRVGKEVVELQQPLANAPQAPDEAQVEQASPNSQAVMAQAEQLRRMLQAMRRKVEESCDYVGGEFAEEARRIHYGESAQRGIYGETSREEAEALADEGIDFARIPWVPREDA</sequence>
<feature type="region of interest" description="Disordered" evidence="1">
    <location>
        <begin position="65"/>
        <end position="86"/>
    </location>
</feature>
<dbReference type="RefSeq" id="WP_275819368.1">
    <property type="nucleotide sequence ID" value="NZ_JARHUD010000001.1"/>
</dbReference>
<dbReference type="PIRSF" id="PIRSF032131">
    <property type="entry name" value="UCP032131"/>
    <property type="match status" value="1"/>
</dbReference>
<keyword evidence="3" id="KW-1185">Reference proteome</keyword>